<dbReference type="EMBL" id="BAABWN010000013">
    <property type="protein sequence ID" value="GAA6169597.1"/>
    <property type="molecule type" value="Genomic_DNA"/>
</dbReference>
<dbReference type="SUPFAM" id="SSF55961">
    <property type="entry name" value="Bet v1-like"/>
    <property type="match status" value="1"/>
</dbReference>
<organism evidence="4 5">
    <name type="scientific">Sessilibacter corallicola</name>
    <dbReference type="NCBI Taxonomy" id="2904075"/>
    <lineage>
        <taxon>Bacteria</taxon>
        <taxon>Pseudomonadati</taxon>
        <taxon>Pseudomonadota</taxon>
        <taxon>Gammaproteobacteria</taxon>
        <taxon>Cellvibrionales</taxon>
        <taxon>Cellvibrionaceae</taxon>
        <taxon>Sessilibacter</taxon>
    </lineage>
</organism>
<gene>
    <name evidence="4" type="ORF">NBRC116591_34080</name>
</gene>
<dbReference type="CDD" id="cd07813">
    <property type="entry name" value="COQ10p_like"/>
    <property type="match status" value="1"/>
</dbReference>
<keyword evidence="5" id="KW-1185">Reference proteome</keyword>
<comment type="similarity">
    <text evidence="1">Belongs to the ribosome association toxin RatA family.</text>
</comment>
<reference evidence="4 5" key="1">
    <citation type="submission" date="2024-04" db="EMBL/GenBank/DDBJ databases">
        <title>Draft genome sequence of Sessilibacter corallicola NBRC 116591.</title>
        <authorList>
            <person name="Miyakawa T."/>
            <person name="Kusuya Y."/>
            <person name="Miura T."/>
        </authorList>
    </citation>
    <scope>NUCLEOTIDE SEQUENCE [LARGE SCALE GENOMIC DNA]</scope>
    <source>
        <strain evidence="4 5">KU-00831-HH</strain>
    </source>
</reference>
<dbReference type="Proteomes" id="UP001465153">
    <property type="component" value="Unassembled WGS sequence"/>
</dbReference>
<evidence type="ECO:0000313" key="5">
    <source>
        <dbReference type="Proteomes" id="UP001465153"/>
    </source>
</evidence>
<dbReference type="Pfam" id="PF03364">
    <property type="entry name" value="Polyketide_cyc"/>
    <property type="match status" value="1"/>
</dbReference>
<name>A0ABQ0AD68_9GAMM</name>
<evidence type="ECO:0000256" key="1">
    <source>
        <dbReference type="ARBA" id="ARBA00008918"/>
    </source>
</evidence>
<proteinExistence type="inferred from homology"/>
<dbReference type="PANTHER" id="PTHR12901:SF10">
    <property type="entry name" value="COENZYME Q-BINDING PROTEIN COQ10, MITOCHONDRIAL"/>
    <property type="match status" value="1"/>
</dbReference>
<protein>
    <submittedName>
        <fullName evidence="4">SRPBCC family protein</fullName>
    </submittedName>
</protein>
<dbReference type="Gene3D" id="3.30.530.20">
    <property type="match status" value="1"/>
</dbReference>
<evidence type="ECO:0000313" key="4">
    <source>
        <dbReference type="EMBL" id="GAA6169597.1"/>
    </source>
</evidence>
<accession>A0ABQ0AD68</accession>
<dbReference type="InterPro" id="IPR023393">
    <property type="entry name" value="START-like_dom_sf"/>
</dbReference>
<dbReference type="InterPro" id="IPR005031">
    <property type="entry name" value="COQ10_START"/>
</dbReference>
<evidence type="ECO:0000259" key="3">
    <source>
        <dbReference type="Pfam" id="PF03364"/>
    </source>
</evidence>
<feature type="domain" description="Coenzyme Q-binding protein COQ10 START" evidence="3">
    <location>
        <begin position="1"/>
        <end position="118"/>
    </location>
</feature>
<dbReference type="PANTHER" id="PTHR12901">
    <property type="entry name" value="SPERM PROTEIN HOMOLOG"/>
    <property type="match status" value="1"/>
</dbReference>
<evidence type="ECO:0000256" key="2">
    <source>
        <dbReference type="ARBA" id="ARBA00022649"/>
    </source>
</evidence>
<sequence>MFDLVKDIERYPEYMDGCSGATILEQGQDWVVARLELSKAKITQSFTTRNTMTEPNEIGLELVDGPFKYFRGHWSFKQLKDQACKVQLRLEFEFKNKLVAMAAGKLFETVATHQVESLCRRAKQIYT</sequence>
<comment type="caution">
    <text evidence="4">The sequence shown here is derived from an EMBL/GenBank/DDBJ whole genome shotgun (WGS) entry which is preliminary data.</text>
</comment>
<keyword evidence="2" id="KW-1277">Toxin-antitoxin system</keyword>
<dbReference type="InterPro" id="IPR044996">
    <property type="entry name" value="COQ10-like"/>
</dbReference>